<protein>
    <submittedName>
        <fullName evidence="1">Uncharacterized protein</fullName>
    </submittedName>
</protein>
<accession>A0A847SW99</accession>
<sequence>MLPPDILVIPGAPLETIDSLMSNSAFMGWSKQLTDRAGVMMSVCTKNFSGELLT</sequence>
<dbReference type="RefSeq" id="WP_168742493.1">
    <property type="nucleotide sequence ID" value="NZ_JABAHZ010000009.1"/>
</dbReference>
<dbReference type="AlphaFoldDB" id="A0A847SW99"/>
<reference evidence="1 2" key="1">
    <citation type="submission" date="2020-04" db="EMBL/GenBank/DDBJ databases">
        <authorList>
            <person name="Yin C."/>
        </authorList>
    </citation>
    <scope>NUCLEOTIDE SEQUENCE [LARGE SCALE GENOMIC DNA]</scope>
    <source>
        <strain evidence="1 2">Ak56</strain>
    </source>
</reference>
<evidence type="ECO:0000313" key="1">
    <source>
        <dbReference type="EMBL" id="NLR82439.1"/>
    </source>
</evidence>
<keyword evidence="2" id="KW-1185">Reference proteome</keyword>
<gene>
    <name evidence="1" type="ORF">HGH91_27730</name>
</gene>
<dbReference type="Proteomes" id="UP000552864">
    <property type="component" value="Unassembled WGS sequence"/>
</dbReference>
<dbReference type="EMBL" id="JABAHZ010000009">
    <property type="protein sequence ID" value="NLR82439.1"/>
    <property type="molecule type" value="Genomic_DNA"/>
</dbReference>
<comment type="caution">
    <text evidence="1">The sequence shown here is derived from an EMBL/GenBank/DDBJ whole genome shotgun (WGS) entry which is preliminary data.</text>
</comment>
<proteinExistence type="predicted"/>
<evidence type="ECO:0000313" key="2">
    <source>
        <dbReference type="Proteomes" id="UP000552864"/>
    </source>
</evidence>
<name>A0A847SW99_9BACT</name>
<organism evidence="1 2">
    <name type="scientific">Chitinophaga eiseniae</name>
    <dbReference type="NCBI Taxonomy" id="634771"/>
    <lineage>
        <taxon>Bacteria</taxon>
        <taxon>Pseudomonadati</taxon>
        <taxon>Bacteroidota</taxon>
        <taxon>Chitinophagia</taxon>
        <taxon>Chitinophagales</taxon>
        <taxon>Chitinophagaceae</taxon>
        <taxon>Chitinophaga</taxon>
    </lineage>
</organism>